<sequence length="133" mass="14442">MVSGLGLASAHVDGIVKSSNAEHPFRANELQRGKGGQDIPTSCGLQKTCFPYKDETSSCCRTVEQCCEGQHEPKAASRCVRDPCIKGASCWDHEEVLAASVDLNKRCQSSTCHLTLLFLNEGSESFLSSMRCE</sequence>
<dbReference type="AlphaFoldDB" id="A0A1A8Q955"/>
<protein>
    <submittedName>
        <fullName evidence="1">Uncharacterized protein</fullName>
    </submittedName>
</protein>
<reference evidence="1" key="2">
    <citation type="submission" date="2016-06" db="EMBL/GenBank/DDBJ databases">
        <title>The genome of a short-lived fish provides insights into sex chromosome evolution and the genetic control of aging.</title>
        <authorList>
            <person name="Reichwald K."/>
            <person name="Felder M."/>
            <person name="Petzold A."/>
            <person name="Koch P."/>
            <person name="Groth M."/>
            <person name="Platzer M."/>
        </authorList>
    </citation>
    <scope>NUCLEOTIDE SEQUENCE</scope>
    <source>
        <tissue evidence="1">Brain</tissue>
    </source>
</reference>
<evidence type="ECO:0000313" key="1">
    <source>
        <dbReference type="EMBL" id="SBR89739.1"/>
    </source>
</evidence>
<organism evidence="1">
    <name type="scientific">Nothobranchius pienaari</name>
    <dbReference type="NCBI Taxonomy" id="704102"/>
    <lineage>
        <taxon>Eukaryota</taxon>
        <taxon>Metazoa</taxon>
        <taxon>Chordata</taxon>
        <taxon>Craniata</taxon>
        <taxon>Vertebrata</taxon>
        <taxon>Euteleostomi</taxon>
        <taxon>Actinopterygii</taxon>
        <taxon>Neopterygii</taxon>
        <taxon>Teleostei</taxon>
        <taxon>Neoteleostei</taxon>
        <taxon>Acanthomorphata</taxon>
        <taxon>Ovalentaria</taxon>
        <taxon>Atherinomorphae</taxon>
        <taxon>Cyprinodontiformes</taxon>
        <taxon>Nothobranchiidae</taxon>
        <taxon>Nothobranchius</taxon>
    </lineage>
</organism>
<accession>A0A1A8Q955</accession>
<dbReference type="EMBL" id="HAEG01011422">
    <property type="protein sequence ID" value="SBR89739.1"/>
    <property type="molecule type" value="Transcribed_RNA"/>
</dbReference>
<dbReference type="EMBL" id="HAEF01012417">
    <property type="protein sequence ID" value="SBR53576.1"/>
    <property type="molecule type" value="Transcribed_RNA"/>
</dbReference>
<gene>
    <name evidence="1" type="primary">Nfu_g_1_002368</name>
</gene>
<proteinExistence type="predicted"/>
<reference evidence="1" key="1">
    <citation type="submission" date="2016-05" db="EMBL/GenBank/DDBJ databases">
        <authorList>
            <person name="Lavstsen T."/>
            <person name="Jespersen J.S."/>
        </authorList>
    </citation>
    <scope>NUCLEOTIDE SEQUENCE</scope>
    <source>
        <tissue evidence="1">Brain</tissue>
    </source>
</reference>
<name>A0A1A8Q955_9TELE</name>